<dbReference type="Proteomes" id="UP000784294">
    <property type="component" value="Unassembled WGS sequence"/>
</dbReference>
<gene>
    <name evidence="2" type="ORF">PXEA_LOCUS18944</name>
</gene>
<protein>
    <submittedName>
        <fullName evidence="2">Uncharacterized protein</fullName>
    </submittedName>
</protein>
<accession>A0A3S5CPD6</accession>
<organism evidence="2 3">
    <name type="scientific">Protopolystoma xenopodis</name>
    <dbReference type="NCBI Taxonomy" id="117903"/>
    <lineage>
        <taxon>Eukaryota</taxon>
        <taxon>Metazoa</taxon>
        <taxon>Spiralia</taxon>
        <taxon>Lophotrochozoa</taxon>
        <taxon>Platyhelminthes</taxon>
        <taxon>Monogenea</taxon>
        <taxon>Polyopisthocotylea</taxon>
        <taxon>Polystomatidea</taxon>
        <taxon>Polystomatidae</taxon>
        <taxon>Protopolystoma</taxon>
    </lineage>
</organism>
<reference evidence="2" key="1">
    <citation type="submission" date="2018-11" db="EMBL/GenBank/DDBJ databases">
        <authorList>
            <consortium name="Pathogen Informatics"/>
        </authorList>
    </citation>
    <scope>NUCLEOTIDE SEQUENCE</scope>
</reference>
<sequence length="90" mass="9649">METRFCLVACLCLLPPLGCALADGRETDATALTDGMKRRLFSNPAKGMTTCRHGDMATLYLGLSWACGCAYDSAALKFEATRSVDPIGRV</sequence>
<feature type="signal peptide" evidence="1">
    <location>
        <begin position="1"/>
        <end position="22"/>
    </location>
</feature>
<comment type="caution">
    <text evidence="2">The sequence shown here is derived from an EMBL/GenBank/DDBJ whole genome shotgun (WGS) entry which is preliminary data.</text>
</comment>
<dbReference type="AlphaFoldDB" id="A0A3S5CPD6"/>
<dbReference type="EMBL" id="CAAALY010074409">
    <property type="protein sequence ID" value="VEL25504.1"/>
    <property type="molecule type" value="Genomic_DNA"/>
</dbReference>
<evidence type="ECO:0000313" key="3">
    <source>
        <dbReference type="Proteomes" id="UP000784294"/>
    </source>
</evidence>
<feature type="chain" id="PRO_5018633515" evidence="1">
    <location>
        <begin position="23"/>
        <end position="90"/>
    </location>
</feature>
<evidence type="ECO:0000256" key="1">
    <source>
        <dbReference type="SAM" id="SignalP"/>
    </source>
</evidence>
<keyword evidence="1" id="KW-0732">Signal</keyword>
<keyword evidence="3" id="KW-1185">Reference proteome</keyword>
<evidence type="ECO:0000313" key="2">
    <source>
        <dbReference type="EMBL" id="VEL25504.1"/>
    </source>
</evidence>
<name>A0A3S5CPD6_9PLAT</name>
<proteinExistence type="predicted"/>